<dbReference type="AlphaFoldDB" id="A0A4R2EDY5"/>
<comment type="caution">
    <text evidence="1">The sequence shown here is derived from an EMBL/GenBank/DDBJ whole genome shotgun (WGS) entry which is preliminary data.</text>
</comment>
<dbReference type="OrthoDB" id="1004098at2"/>
<dbReference type="EMBL" id="SLWB01000019">
    <property type="protein sequence ID" value="TCN62189.1"/>
    <property type="molecule type" value="Genomic_DNA"/>
</dbReference>
<proteinExistence type="predicted"/>
<dbReference type="Proteomes" id="UP000294830">
    <property type="component" value="Unassembled WGS sequence"/>
</dbReference>
<organism evidence="1 2">
    <name type="scientific">Acetobacteroides hydrogenigenes</name>
    <dbReference type="NCBI Taxonomy" id="979970"/>
    <lineage>
        <taxon>Bacteria</taxon>
        <taxon>Pseudomonadati</taxon>
        <taxon>Bacteroidota</taxon>
        <taxon>Bacteroidia</taxon>
        <taxon>Bacteroidales</taxon>
        <taxon>Rikenellaceae</taxon>
        <taxon>Acetobacteroides</taxon>
    </lineage>
</organism>
<dbReference type="InterPro" id="IPR027840">
    <property type="entry name" value="DUF4493"/>
</dbReference>
<dbReference type="PROSITE" id="PS51257">
    <property type="entry name" value="PROKAR_LIPOPROTEIN"/>
    <property type="match status" value="1"/>
</dbReference>
<protein>
    <submittedName>
        <fullName evidence="1">Uncharacterized protein DUF4493</fullName>
    </submittedName>
</protein>
<accession>A0A4R2EDY5</accession>
<reference evidence="1 2" key="1">
    <citation type="submission" date="2019-03" db="EMBL/GenBank/DDBJ databases">
        <title>Genomic Encyclopedia of Archaeal and Bacterial Type Strains, Phase II (KMG-II): from individual species to whole genera.</title>
        <authorList>
            <person name="Goeker M."/>
        </authorList>
    </citation>
    <scope>NUCLEOTIDE SEQUENCE [LARGE SCALE GENOMIC DNA]</scope>
    <source>
        <strain evidence="1 2">RL-C</strain>
    </source>
</reference>
<dbReference type="RefSeq" id="WP_131840427.1">
    <property type="nucleotide sequence ID" value="NZ_SLWB01000019.1"/>
</dbReference>
<gene>
    <name evidence="1" type="ORF">CLV25_11922</name>
</gene>
<keyword evidence="2" id="KW-1185">Reference proteome</keyword>
<name>A0A4R2EDY5_9BACT</name>
<dbReference type="Pfam" id="PF14900">
    <property type="entry name" value="DUF4493"/>
    <property type="match status" value="1"/>
</dbReference>
<evidence type="ECO:0000313" key="1">
    <source>
        <dbReference type="EMBL" id="TCN62189.1"/>
    </source>
</evidence>
<evidence type="ECO:0000313" key="2">
    <source>
        <dbReference type="Proteomes" id="UP000294830"/>
    </source>
</evidence>
<sequence length="384" mass="40701">MRFKFLLLLGILAFGGCSKDDVKPISKSGFVRISAQVDERVRLKAALVVDSYDVNITSKTDADFSYGKKVSEIGANPIELAVGDYTVKVSSPSVTLPDFGTPLYGVTQDFSVAAGATTSLSLVCKQTNAGVKVIYSDSFKKYCADNSIAYSTTIEQAGSSLSYASSESRVGYFNPGDVNVVVLVGDKEYASKLALVAQDLVNLTIDLAPEDPSKVVLTITGVDDVNTRDEKIVISLKPTTTETLKLSEDFASVTTGNSTDSDGSRSSWSGNENFPTVAKAYQAGGALKLGVDGTEGKIISKTLDLSANNGNVTVKVKVKGWTSVESDLKIKVGSVEKVVPYTAIMLNAFEEVTATFPGAGTATSTVTITSATKRLFVDEIRVFN</sequence>